<feature type="compositionally biased region" description="Gly residues" evidence="1">
    <location>
        <begin position="106"/>
        <end position="117"/>
    </location>
</feature>
<proteinExistence type="predicted"/>
<dbReference type="AlphaFoldDB" id="J3M925"/>
<dbReference type="HOGENOM" id="CLU_1639732_0_0_1"/>
<feature type="region of interest" description="Disordered" evidence="1">
    <location>
        <begin position="65"/>
        <end position="162"/>
    </location>
</feature>
<dbReference type="Gramene" id="OB05G30990.1">
    <property type="protein sequence ID" value="OB05G30990.1"/>
    <property type="gene ID" value="OB05G30990"/>
</dbReference>
<reference evidence="2" key="2">
    <citation type="submission" date="2013-04" db="UniProtKB">
        <authorList>
            <consortium name="EnsemblPlants"/>
        </authorList>
    </citation>
    <scope>IDENTIFICATION</scope>
</reference>
<dbReference type="Proteomes" id="UP000006038">
    <property type="component" value="Chromosome 5"/>
</dbReference>
<evidence type="ECO:0000256" key="1">
    <source>
        <dbReference type="SAM" id="MobiDB-lite"/>
    </source>
</evidence>
<reference evidence="2" key="1">
    <citation type="journal article" date="2013" name="Nat. Commun.">
        <title>Whole-genome sequencing of Oryza brachyantha reveals mechanisms underlying Oryza genome evolution.</title>
        <authorList>
            <person name="Chen J."/>
            <person name="Huang Q."/>
            <person name="Gao D."/>
            <person name="Wang J."/>
            <person name="Lang Y."/>
            <person name="Liu T."/>
            <person name="Li B."/>
            <person name="Bai Z."/>
            <person name="Luis Goicoechea J."/>
            <person name="Liang C."/>
            <person name="Chen C."/>
            <person name="Zhang W."/>
            <person name="Sun S."/>
            <person name="Liao Y."/>
            <person name="Zhang X."/>
            <person name="Yang L."/>
            <person name="Song C."/>
            <person name="Wang M."/>
            <person name="Shi J."/>
            <person name="Liu G."/>
            <person name="Liu J."/>
            <person name="Zhou H."/>
            <person name="Zhou W."/>
            <person name="Yu Q."/>
            <person name="An N."/>
            <person name="Chen Y."/>
            <person name="Cai Q."/>
            <person name="Wang B."/>
            <person name="Liu B."/>
            <person name="Min J."/>
            <person name="Huang Y."/>
            <person name="Wu H."/>
            <person name="Li Z."/>
            <person name="Zhang Y."/>
            <person name="Yin Y."/>
            <person name="Song W."/>
            <person name="Jiang J."/>
            <person name="Jackson S.A."/>
            <person name="Wing R.A."/>
            <person name="Wang J."/>
            <person name="Chen M."/>
        </authorList>
    </citation>
    <scope>NUCLEOTIDE SEQUENCE [LARGE SCALE GENOMIC DNA]</scope>
    <source>
        <strain evidence="2">cv. IRGC 101232</strain>
    </source>
</reference>
<evidence type="ECO:0000313" key="3">
    <source>
        <dbReference type="Proteomes" id="UP000006038"/>
    </source>
</evidence>
<feature type="compositionally biased region" description="Low complexity" evidence="1">
    <location>
        <begin position="81"/>
        <end position="94"/>
    </location>
</feature>
<name>J3M925_ORYBR</name>
<feature type="compositionally biased region" description="Low complexity" evidence="1">
    <location>
        <begin position="118"/>
        <end position="134"/>
    </location>
</feature>
<protein>
    <submittedName>
        <fullName evidence="2">Uncharacterized protein</fullName>
    </submittedName>
</protein>
<feature type="compositionally biased region" description="Basic and acidic residues" evidence="1">
    <location>
        <begin position="95"/>
        <end position="104"/>
    </location>
</feature>
<dbReference type="EnsemblPlants" id="OB05G30990.1">
    <property type="protein sequence ID" value="OB05G30990.1"/>
    <property type="gene ID" value="OB05G30990"/>
</dbReference>
<dbReference type="eggNOG" id="ENOG502R75K">
    <property type="taxonomic scope" value="Eukaryota"/>
</dbReference>
<feature type="compositionally biased region" description="Basic and acidic residues" evidence="1">
    <location>
        <begin position="65"/>
        <end position="74"/>
    </location>
</feature>
<sequence length="162" mass="17126">MGEDRQTGHDALRRSHASRHMRWNLCLHSGIMRCISPSLYSQRQIEHAASASAPAAAEGHLRIRGDHCGVEPDGRRRHPAPRAAGRGARGVGVVRNEDDARDGDGDVPGAGRGGHGVARGVDPAAAGHAAAEAEVGGEEQRREEDEEAERDGDGVPDADRGE</sequence>
<feature type="compositionally biased region" description="Basic and acidic residues" evidence="1">
    <location>
        <begin position="151"/>
        <end position="162"/>
    </location>
</feature>
<organism evidence="2">
    <name type="scientific">Oryza brachyantha</name>
    <name type="common">malo sina</name>
    <dbReference type="NCBI Taxonomy" id="4533"/>
    <lineage>
        <taxon>Eukaryota</taxon>
        <taxon>Viridiplantae</taxon>
        <taxon>Streptophyta</taxon>
        <taxon>Embryophyta</taxon>
        <taxon>Tracheophyta</taxon>
        <taxon>Spermatophyta</taxon>
        <taxon>Magnoliopsida</taxon>
        <taxon>Liliopsida</taxon>
        <taxon>Poales</taxon>
        <taxon>Poaceae</taxon>
        <taxon>BOP clade</taxon>
        <taxon>Oryzoideae</taxon>
        <taxon>Oryzeae</taxon>
        <taxon>Oryzinae</taxon>
        <taxon>Oryza</taxon>
    </lineage>
</organism>
<evidence type="ECO:0000313" key="2">
    <source>
        <dbReference type="EnsemblPlants" id="OB05G30990.1"/>
    </source>
</evidence>
<accession>J3M925</accession>
<keyword evidence="3" id="KW-1185">Reference proteome</keyword>